<evidence type="ECO:0000313" key="3">
    <source>
        <dbReference type="EMBL" id="TNM26039.1"/>
    </source>
</evidence>
<accession>A0A5C4USY7</accession>
<gene>
    <name evidence="3" type="ORF">FH715_25025</name>
</gene>
<feature type="region of interest" description="Disordered" evidence="1">
    <location>
        <begin position="862"/>
        <end position="894"/>
    </location>
</feature>
<dbReference type="Proteomes" id="UP000311713">
    <property type="component" value="Unassembled WGS sequence"/>
</dbReference>
<feature type="compositionally biased region" description="Basic and acidic residues" evidence="1">
    <location>
        <begin position="878"/>
        <end position="894"/>
    </location>
</feature>
<dbReference type="SUPFAM" id="SSF88713">
    <property type="entry name" value="Glycoside hydrolase/deacetylase"/>
    <property type="match status" value="1"/>
</dbReference>
<dbReference type="InterPro" id="IPR011330">
    <property type="entry name" value="Glyco_hydro/deAcase_b/a-brl"/>
</dbReference>
<dbReference type="EMBL" id="VDGT01000025">
    <property type="protein sequence ID" value="TNM26039.1"/>
    <property type="molecule type" value="Genomic_DNA"/>
</dbReference>
<keyword evidence="4" id="KW-1185">Reference proteome</keyword>
<dbReference type="PANTHER" id="PTHR46017">
    <property type="entry name" value="ALPHA-MANNOSIDASE 2C1"/>
    <property type="match status" value="1"/>
</dbReference>
<dbReference type="GO" id="GO:0004559">
    <property type="term" value="F:alpha-mannosidase activity"/>
    <property type="evidence" value="ECO:0007669"/>
    <property type="project" value="InterPro"/>
</dbReference>
<evidence type="ECO:0000259" key="2">
    <source>
        <dbReference type="Pfam" id="PF01074"/>
    </source>
</evidence>
<dbReference type="PANTHER" id="PTHR46017:SF1">
    <property type="entry name" value="ALPHA-MANNOSIDASE 2C1"/>
    <property type="match status" value="1"/>
</dbReference>
<dbReference type="GO" id="GO:0009313">
    <property type="term" value="P:oligosaccharide catabolic process"/>
    <property type="evidence" value="ECO:0007669"/>
    <property type="project" value="TreeGrafter"/>
</dbReference>
<name>A0A5C4USY7_9ACTN</name>
<dbReference type="AlphaFoldDB" id="A0A5C4USY7"/>
<feature type="region of interest" description="Disordered" evidence="1">
    <location>
        <begin position="784"/>
        <end position="815"/>
    </location>
</feature>
<dbReference type="Pfam" id="PF01074">
    <property type="entry name" value="Glyco_hydro_38N"/>
    <property type="match status" value="1"/>
</dbReference>
<dbReference type="InterPro" id="IPR000602">
    <property type="entry name" value="Glyco_hydro_38_N"/>
</dbReference>
<feature type="compositionally biased region" description="Polar residues" evidence="1">
    <location>
        <begin position="1"/>
        <end position="12"/>
    </location>
</feature>
<dbReference type="Gene3D" id="3.20.110.10">
    <property type="entry name" value="Glycoside hydrolase 38, N terminal domain"/>
    <property type="match status" value="1"/>
</dbReference>
<dbReference type="InterPro" id="IPR011013">
    <property type="entry name" value="Gal_mutarotase_sf_dom"/>
</dbReference>
<comment type="caution">
    <text evidence="3">The sequence shown here is derived from an EMBL/GenBank/DDBJ whole genome shotgun (WGS) entry which is preliminary data.</text>
</comment>
<dbReference type="SUPFAM" id="SSF74650">
    <property type="entry name" value="Galactose mutarotase-like"/>
    <property type="match status" value="1"/>
</dbReference>
<dbReference type="GO" id="GO:0006013">
    <property type="term" value="P:mannose metabolic process"/>
    <property type="evidence" value="ECO:0007669"/>
    <property type="project" value="InterPro"/>
</dbReference>
<dbReference type="InterPro" id="IPR027291">
    <property type="entry name" value="Glyco_hydro_38_N_sf"/>
</dbReference>
<reference evidence="3 4" key="1">
    <citation type="submission" date="2019-06" db="EMBL/GenBank/DDBJ databases">
        <title>Draft genome of Streptomyces sedi sp. JCM16909.</title>
        <authorList>
            <person name="Klykleung N."/>
            <person name="Tanasupawat S."/>
            <person name="Kudo T."/>
            <person name="Yuki M."/>
            <person name="Ohkuma M."/>
        </authorList>
    </citation>
    <scope>NUCLEOTIDE SEQUENCE [LARGE SCALE GENOMIC DNA]</scope>
    <source>
        <strain evidence="3 4">JCM 16909</strain>
    </source>
</reference>
<feature type="region of interest" description="Disordered" evidence="1">
    <location>
        <begin position="1"/>
        <end position="20"/>
    </location>
</feature>
<feature type="domain" description="Glycoside hydrolase family 38 N-terminal" evidence="2">
    <location>
        <begin position="322"/>
        <end position="585"/>
    </location>
</feature>
<evidence type="ECO:0000313" key="4">
    <source>
        <dbReference type="Proteomes" id="UP000311713"/>
    </source>
</evidence>
<dbReference type="GO" id="GO:0030246">
    <property type="term" value="F:carbohydrate binding"/>
    <property type="evidence" value="ECO:0007669"/>
    <property type="project" value="InterPro"/>
</dbReference>
<sequence>MRQAAALSSSHPLWSVGAPGLGPEQFGGSWPTGEATPRIAFEVGADDPAEVWPAFHPGPWDAQGGWRGHRLEIDFAVPEPAPGSPADGADPTAGGWLLQLFLFASHGPCPDLAIELDGRHRGGFRPRIVRESRAEVWGQSPINGHALVEVPLPAAWLPPGRHRLSVTTTLPGALDGDGPPAEERRRHREQYGNWFGSGFTWDCLRLLPAGPPPEAPTAHLRATPFYRTLDGVSCELFDLTVELAPGRPAPRRALVRVGDHRAELDLSTVPLAASRELGQLTIRFPVPEPAPDGDRSTPVAAEVRLDGGPATAAEVFPARKWTLHLVPHVHLDIGFTDYQAKVIELHNRNLDRALAAGARDPEFAYSVDGAMVVAEYLASRDAGRAERVLAALREGRMAVNAFHSLFLSGLASLEESYRAATVAARLRAEHGVPVRHANLTDVPSYSAALPGVLAELGLDGFVGIMNHARGGNADSDLPHLDSPFLWEGVDGTRVLTHFADSYSQLRFMAADPQTLDGGAQAFDRYVARYERDDYLPTDLALIGTHADNEDLADGDHGFVARWNAVYDWPRLVVSTLPDYLDAVRPLADRLPVHRGDGGSYWEDGAGTAATLTAEHRLTQALLPAAEALTALLARGGFGLSPRTWTLDGAWDDALYGCEHTFTWSHANAHPEAHQVHDQLDWKRSRVHRAHRTALDEIRRALSQLGDLVTTPGPALLVANPGSTPVSGDVVVELPADTVVFDGADRPLPAEVLTVHTGGLRRLRIPVPEVPAFGWRVLPLGGGEAEVGPGGAESSREAEPAAARPFTEPPAPPERLETPRWSVEFDQESGLVRQLVHRESGRALLDPAAPWRLGQLLHVADGPEELTRGDGSGPFAGHHPHDGDAGAHDGDADAHEGEAYAPIPTAAGRTTLHDRLPPAPPPALSVTPATTRAVGVRRTHDGHRLRWAGSAPHIPTMDVELLLRDEDDRVEVTVTLEKEAVLSKESVYVAFPFAAERPTVHYDRQQGWIDPAVDHTPGACHEWLTTQYGVTVTEGGPEGAGVVWSSADAPLFTVGDIVRGTWPTRFAPANGTVLSWVMNNYWPTNTPPSQAGSLTLRYAFAPVARFAPATAGAFGRRLRHGLLASEVTRLDRHEHGAGPLPATGTLLDLPTPPHVQASVAAARTGEGLLVRLQNLTEDEQEVTLPHPDLTTAPGARALRCTADERPVAELPLAPDGTFGVTLRGYGVVSVLLVTG</sequence>
<proteinExistence type="predicted"/>
<dbReference type="RefSeq" id="WP_139649193.1">
    <property type="nucleotide sequence ID" value="NZ_BAAAZS010000037.1"/>
</dbReference>
<protein>
    <recommendedName>
        <fullName evidence="2">Glycoside hydrolase family 38 N-terminal domain-containing protein</fullName>
    </recommendedName>
</protein>
<evidence type="ECO:0000256" key="1">
    <source>
        <dbReference type="SAM" id="MobiDB-lite"/>
    </source>
</evidence>
<dbReference type="OrthoDB" id="237949at2"/>
<organism evidence="3 4">
    <name type="scientific">Streptomyces sedi</name>
    <dbReference type="NCBI Taxonomy" id="555059"/>
    <lineage>
        <taxon>Bacteria</taxon>
        <taxon>Bacillati</taxon>
        <taxon>Actinomycetota</taxon>
        <taxon>Actinomycetes</taxon>
        <taxon>Kitasatosporales</taxon>
        <taxon>Streptomycetaceae</taxon>
        <taxon>Streptomyces</taxon>
    </lineage>
</organism>